<evidence type="ECO:0000259" key="10">
    <source>
        <dbReference type="Pfam" id="PF13206"/>
    </source>
</evidence>
<keyword evidence="6" id="KW-0472">Membrane</keyword>
<feature type="domain" description="Trypanosome variant surface glycoprotein B-type N-terminal" evidence="10">
    <location>
        <begin position="17"/>
        <end position="369"/>
    </location>
</feature>
<feature type="chain" id="PRO_5012543105" evidence="9">
    <location>
        <begin position="17"/>
        <end position="499"/>
    </location>
</feature>
<dbReference type="AlphaFoldDB" id="A0A1J0RAQ1"/>
<comment type="function">
    <text evidence="1">VSG forms a coat on the surface of the parasite. The trypanosome evades the immune response of the host by expressing a series of antigenically distinct VSGs from an estimated 1000 VSG genes.</text>
</comment>
<evidence type="ECO:0000256" key="9">
    <source>
        <dbReference type="SAM" id="SignalP"/>
    </source>
</evidence>
<keyword evidence="8" id="KW-0449">Lipoprotein</keyword>
<comment type="subcellular location">
    <subcellularLocation>
        <location evidence="2">Cell membrane</location>
        <topology evidence="2">Lipid-anchor</topology>
        <topology evidence="2">GPI-anchor</topology>
    </subcellularLocation>
</comment>
<protein>
    <submittedName>
        <fullName evidence="11">Variant surface glycoprotein 1125.4314</fullName>
    </submittedName>
</protein>
<evidence type="ECO:0000256" key="4">
    <source>
        <dbReference type="ARBA" id="ARBA00022622"/>
    </source>
</evidence>
<dbReference type="GO" id="GO:0005886">
    <property type="term" value="C:plasma membrane"/>
    <property type="evidence" value="ECO:0007669"/>
    <property type="project" value="UniProtKB-SubCell"/>
</dbReference>
<dbReference type="InterPro" id="IPR025932">
    <property type="entry name" value="Trypano_VSG_B_N_dom"/>
</dbReference>
<accession>A0A1J0RAQ1</accession>
<evidence type="ECO:0000256" key="1">
    <source>
        <dbReference type="ARBA" id="ARBA00002523"/>
    </source>
</evidence>
<keyword evidence="4" id="KW-0336">GPI-anchor</keyword>
<dbReference type="Pfam" id="PF13206">
    <property type="entry name" value="VSG_B"/>
    <property type="match status" value="1"/>
</dbReference>
<evidence type="ECO:0000256" key="3">
    <source>
        <dbReference type="ARBA" id="ARBA00022475"/>
    </source>
</evidence>
<keyword evidence="5 9" id="KW-0732">Signal</keyword>
<dbReference type="VEuPathDB" id="TriTrypDB:Tb427_000070500"/>
<dbReference type="VEuPathDB" id="TriTrypDB:Tb927.9.7290"/>
<dbReference type="VEuPathDB" id="TriTrypDB:Tbg972.11.14190"/>
<dbReference type="VEuPathDB" id="TriTrypDB:Tb1125.11.12710"/>
<evidence type="ECO:0000256" key="8">
    <source>
        <dbReference type="ARBA" id="ARBA00023288"/>
    </source>
</evidence>
<proteinExistence type="predicted"/>
<organism evidence="11">
    <name type="scientific">Trypanosoma brucei</name>
    <dbReference type="NCBI Taxonomy" id="5691"/>
    <lineage>
        <taxon>Eukaryota</taxon>
        <taxon>Discoba</taxon>
        <taxon>Euglenozoa</taxon>
        <taxon>Kinetoplastea</taxon>
        <taxon>Metakinetoplastina</taxon>
        <taxon>Trypanosomatida</taxon>
        <taxon>Trypanosomatidae</taxon>
        <taxon>Trypanosoma</taxon>
    </lineage>
</organism>
<keyword evidence="7" id="KW-0325">Glycoprotein</keyword>
<reference evidence="11" key="1">
    <citation type="submission" date="2016-08" db="EMBL/GenBank/DDBJ databases">
        <title>VSG repertoire of Trypanosoma brucei EATRO 1125.</title>
        <authorList>
            <person name="Cross G.A."/>
        </authorList>
    </citation>
    <scope>NUCLEOTIDE SEQUENCE</scope>
    <source>
        <strain evidence="11">EATRO 1125</strain>
    </source>
</reference>
<evidence type="ECO:0000256" key="2">
    <source>
        <dbReference type="ARBA" id="ARBA00004609"/>
    </source>
</evidence>
<evidence type="ECO:0000256" key="6">
    <source>
        <dbReference type="ARBA" id="ARBA00023136"/>
    </source>
</evidence>
<feature type="signal peptide" evidence="9">
    <location>
        <begin position="1"/>
        <end position="16"/>
    </location>
</feature>
<evidence type="ECO:0000313" key="11">
    <source>
        <dbReference type="EMBL" id="APD74838.1"/>
    </source>
</evidence>
<evidence type="ECO:0000256" key="5">
    <source>
        <dbReference type="ARBA" id="ARBA00022729"/>
    </source>
</evidence>
<evidence type="ECO:0000256" key="7">
    <source>
        <dbReference type="ARBA" id="ARBA00023180"/>
    </source>
</evidence>
<sequence length="499" mass="54697">MYLLLLLVLLPTLFRAATVVQSASADSDNVEDFAALCRLINVATTSPPDAEKAIATEEIAPNITAAGESISEGNFTPDHDKAANADYPTQATPGQKQKWKHHWFFWKTAKDNIKGNKKSEYAANRLIKFTPAVQLQIQALAKGAMETLADVNRLAAAEQKANFDKAITDALYGKNKKNDAANTYGGACRAETCGKTDDSGGTLAGSSLRFDILCLCAFKSSAADAGKSCCATCDQDTADGANTDDWVLTQDASKRYTHLEKQCRSYAPTVELSTTNLQAALAAFCTRLQKPKGGNSKKLRLLGKVDNDGTAGCTGNTDNNGRRCVQYTKQQLTNGQEAVSWIKKLKEAAEAADSRRAAATEIKTLELHLRILNVTVNNLLKQEEQRTVITPGKKQVIESVNETDVTCEKKGKEDNCKDGWKEVEEKDKTKCKLNKNETKNKHKTEQEREGQQQIISKGNYKENAQRLQNVNGKIMIERILAFSSIRNLLGVPLLRLLVC</sequence>
<dbReference type="Gene3D" id="4.10.110.20">
    <property type="entry name" value="Variant surface glycoprotein MITAT 1.2, VSG 221, C-terminal domain"/>
    <property type="match status" value="1"/>
</dbReference>
<dbReference type="GO" id="GO:0098552">
    <property type="term" value="C:side of membrane"/>
    <property type="evidence" value="ECO:0007669"/>
    <property type="project" value="UniProtKB-KW"/>
</dbReference>
<keyword evidence="3" id="KW-1003">Cell membrane</keyword>
<dbReference type="EMBL" id="KX700882">
    <property type="protein sequence ID" value="APD74838.1"/>
    <property type="molecule type" value="Genomic_DNA"/>
</dbReference>
<dbReference type="VEuPathDB" id="TriTrypDB:Tb427_000316200"/>
<name>A0A1J0RAQ1_9TRYP</name>